<evidence type="ECO:0000256" key="3">
    <source>
        <dbReference type="ARBA" id="ARBA00022771"/>
    </source>
</evidence>
<protein>
    <submittedName>
        <fullName evidence="14">Uncharacterized protein</fullName>
    </submittedName>
</protein>
<dbReference type="PROSITE" id="PS51297">
    <property type="entry name" value="K_BOX"/>
    <property type="match status" value="1"/>
</dbReference>
<keyword evidence="8" id="KW-0539">Nucleus</keyword>
<dbReference type="GO" id="GO:0003700">
    <property type="term" value="F:DNA-binding transcription factor activity"/>
    <property type="evidence" value="ECO:0007669"/>
    <property type="project" value="InterPro"/>
</dbReference>
<name>A0A9E7GCP6_9LILI</name>
<dbReference type="Proteomes" id="UP001055439">
    <property type="component" value="Chromosome 6"/>
</dbReference>
<dbReference type="PRINTS" id="PR00404">
    <property type="entry name" value="MADSDOMAIN"/>
</dbReference>
<dbReference type="GO" id="GO:0045944">
    <property type="term" value="P:positive regulation of transcription by RNA polymerase II"/>
    <property type="evidence" value="ECO:0007669"/>
    <property type="project" value="InterPro"/>
</dbReference>
<dbReference type="Gene3D" id="4.10.1100.10">
    <property type="entry name" value="Transcription factor, SBP-box domain"/>
    <property type="match status" value="1"/>
</dbReference>
<dbReference type="Pfam" id="PF01486">
    <property type="entry name" value="K-box"/>
    <property type="match status" value="1"/>
</dbReference>
<comment type="subcellular location">
    <subcellularLocation>
        <location evidence="1">Nucleus</location>
    </subcellularLocation>
</comment>
<dbReference type="SUPFAM" id="SSF103612">
    <property type="entry name" value="SBT domain"/>
    <property type="match status" value="1"/>
</dbReference>
<dbReference type="OrthoDB" id="514967at2759"/>
<dbReference type="SMART" id="SM00432">
    <property type="entry name" value="MADS"/>
    <property type="match status" value="1"/>
</dbReference>
<dbReference type="PANTHER" id="PTHR31251:SF106">
    <property type="entry name" value="SQUAMOSA PROMOTER-BINDING-LIKE PROTEIN 4"/>
    <property type="match status" value="1"/>
</dbReference>
<dbReference type="GO" id="GO:0005634">
    <property type="term" value="C:nucleus"/>
    <property type="evidence" value="ECO:0007669"/>
    <property type="project" value="UniProtKB-SubCell"/>
</dbReference>
<dbReference type="InterPro" id="IPR036879">
    <property type="entry name" value="TF_MADSbox_sf"/>
</dbReference>
<keyword evidence="2" id="KW-0479">Metal-binding</keyword>
<evidence type="ECO:0000256" key="7">
    <source>
        <dbReference type="ARBA" id="ARBA00023163"/>
    </source>
</evidence>
<dbReference type="PROSITE" id="PS50066">
    <property type="entry name" value="MADS_BOX_2"/>
    <property type="match status" value="1"/>
</dbReference>
<evidence type="ECO:0000256" key="5">
    <source>
        <dbReference type="ARBA" id="ARBA00023015"/>
    </source>
</evidence>
<dbReference type="Pfam" id="PF03110">
    <property type="entry name" value="SBP"/>
    <property type="match status" value="1"/>
</dbReference>
<dbReference type="AlphaFoldDB" id="A0A9E7GCP6"/>
<feature type="region of interest" description="Disordered" evidence="10">
    <location>
        <begin position="60"/>
        <end position="87"/>
    </location>
</feature>
<evidence type="ECO:0000259" key="12">
    <source>
        <dbReference type="PROSITE" id="PS51141"/>
    </source>
</evidence>
<dbReference type="PROSITE" id="PS00350">
    <property type="entry name" value="MADS_BOX_1"/>
    <property type="match status" value="1"/>
</dbReference>
<evidence type="ECO:0000313" key="14">
    <source>
        <dbReference type="EMBL" id="URE08823.1"/>
    </source>
</evidence>
<dbReference type="InterPro" id="IPR002100">
    <property type="entry name" value="TF_MADSbox"/>
</dbReference>
<dbReference type="Pfam" id="PF00319">
    <property type="entry name" value="SRF-TF"/>
    <property type="match status" value="1"/>
</dbReference>
<dbReference type="InterPro" id="IPR036893">
    <property type="entry name" value="SBP_sf"/>
</dbReference>
<evidence type="ECO:0000256" key="4">
    <source>
        <dbReference type="ARBA" id="ARBA00022833"/>
    </source>
</evidence>
<dbReference type="GO" id="GO:0000977">
    <property type="term" value="F:RNA polymerase II transcription regulatory region sequence-specific DNA binding"/>
    <property type="evidence" value="ECO:0007669"/>
    <property type="project" value="InterPro"/>
</dbReference>
<feature type="domain" description="K-box" evidence="13">
    <location>
        <begin position="470"/>
        <end position="560"/>
    </location>
</feature>
<dbReference type="EMBL" id="CP097508">
    <property type="protein sequence ID" value="URE08824.1"/>
    <property type="molecule type" value="Genomic_DNA"/>
</dbReference>
<feature type="region of interest" description="Disordered" evidence="10">
    <location>
        <begin position="157"/>
        <end position="184"/>
    </location>
</feature>
<evidence type="ECO:0000256" key="9">
    <source>
        <dbReference type="PROSITE-ProRule" id="PRU00470"/>
    </source>
</evidence>
<keyword evidence="15" id="KW-1185">Reference proteome</keyword>
<proteinExistence type="predicted"/>
<dbReference type="CDD" id="cd00265">
    <property type="entry name" value="MADS_MEF2_like"/>
    <property type="match status" value="1"/>
</dbReference>
<dbReference type="PANTHER" id="PTHR31251">
    <property type="entry name" value="SQUAMOSA PROMOTER-BINDING-LIKE PROTEIN 4"/>
    <property type="match status" value="1"/>
</dbReference>
<feature type="compositionally biased region" description="Polar residues" evidence="10">
    <location>
        <begin position="63"/>
        <end position="75"/>
    </location>
</feature>
<keyword evidence="7" id="KW-0804">Transcription</keyword>
<keyword evidence="4" id="KW-0862">Zinc</keyword>
<dbReference type="GO" id="GO:0046983">
    <property type="term" value="F:protein dimerization activity"/>
    <property type="evidence" value="ECO:0007669"/>
    <property type="project" value="InterPro"/>
</dbReference>
<evidence type="ECO:0000313" key="15">
    <source>
        <dbReference type="Proteomes" id="UP001055439"/>
    </source>
</evidence>
<dbReference type="FunFam" id="3.40.1810.10:FF:000004">
    <property type="entry name" value="MADS-box transcription factor 1"/>
    <property type="match status" value="1"/>
</dbReference>
<keyword evidence="6" id="KW-0238">DNA-binding</keyword>
<dbReference type="GO" id="GO:0010093">
    <property type="term" value="P:specification of floral organ identity"/>
    <property type="evidence" value="ECO:0007669"/>
    <property type="project" value="UniProtKB-ARBA"/>
</dbReference>
<keyword evidence="5" id="KW-0805">Transcription regulation</keyword>
<organism evidence="14 15">
    <name type="scientific">Musa troglodytarum</name>
    <name type="common">fe'i banana</name>
    <dbReference type="NCBI Taxonomy" id="320322"/>
    <lineage>
        <taxon>Eukaryota</taxon>
        <taxon>Viridiplantae</taxon>
        <taxon>Streptophyta</taxon>
        <taxon>Embryophyta</taxon>
        <taxon>Tracheophyta</taxon>
        <taxon>Spermatophyta</taxon>
        <taxon>Magnoliopsida</taxon>
        <taxon>Liliopsida</taxon>
        <taxon>Zingiberales</taxon>
        <taxon>Musaceae</taxon>
        <taxon>Musa</taxon>
    </lineage>
</organism>
<dbReference type="InterPro" id="IPR004333">
    <property type="entry name" value="SBP_dom"/>
</dbReference>
<keyword evidence="3 9" id="KW-0863">Zinc-finger</keyword>
<evidence type="ECO:0000256" key="1">
    <source>
        <dbReference type="ARBA" id="ARBA00004123"/>
    </source>
</evidence>
<dbReference type="FunFam" id="4.10.1100.10:FF:000001">
    <property type="entry name" value="Squamosa promoter-binding-like protein 14"/>
    <property type="match status" value="1"/>
</dbReference>
<evidence type="ECO:0000256" key="6">
    <source>
        <dbReference type="ARBA" id="ARBA00023125"/>
    </source>
</evidence>
<dbReference type="InterPro" id="IPR002487">
    <property type="entry name" value="TF_Kbox"/>
</dbReference>
<evidence type="ECO:0000259" key="13">
    <source>
        <dbReference type="PROSITE" id="PS51297"/>
    </source>
</evidence>
<evidence type="ECO:0000256" key="10">
    <source>
        <dbReference type="SAM" id="MobiDB-lite"/>
    </source>
</evidence>
<reference evidence="14" key="1">
    <citation type="submission" date="2022-05" db="EMBL/GenBank/DDBJ databases">
        <title>The Musa troglodytarum L. genome provides insights into the mechanism of non-climacteric behaviour and enrichment of carotenoids.</title>
        <authorList>
            <person name="Wang J."/>
        </authorList>
    </citation>
    <scope>NUCLEOTIDE SEQUENCE</scope>
    <source>
        <tissue evidence="14">Leaf</tissue>
    </source>
</reference>
<dbReference type="EMBL" id="CP097508">
    <property type="protein sequence ID" value="URE08823.1"/>
    <property type="molecule type" value="Genomic_DNA"/>
</dbReference>
<feature type="domain" description="MADS-box" evidence="11">
    <location>
        <begin position="384"/>
        <end position="444"/>
    </location>
</feature>
<dbReference type="Gene3D" id="3.40.1810.10">
    <property type="entry name" value="Transcription factor, MADS-box"/>
    <property type="match status" value="1"/>
</dbReference>
<dbReference type="GO" id="GO:0008270">
    <property type="term" value="F:zinc ion binding"/>
    <property type="evidence" value="ECO:0007669"/>
    <property type="project" value="UniProtKB-KW"/>
</dbReference>
<dbReference type="InterPro" id="IPR033896">
    <property type="entry name" value="MEF2-like_N"/>
</dbReference>
<sequence>MEWNAKLSSWVFPDVEQVADKNMEFLLGSSFVHGSQNSTGMDCSVDLKLGGLGDIRPAEKSRSQLSMSTTTTTAVGPSRRARAPGNAGQNASCLVDGCKADLSGSREYHRRHKVCEVHSKTPVVMVGGQEQRFCQQCSRFHQLVEFDEAKRSCRKRLDGHNRRRRKPPPDSINPGSLLPNHQGSRFLMHPHLLPTPIQSHNWAGIIESEDMLRTNHSPLTFVDSKQHLSGSFGSNENRKRVPLLQGDITGLSITTRLPFLMTISSSTAESSSGNICALSLLSSATKPGINAGQMLPAGGVPMHQSLVSSLPCNSSPQASTHVLPTGVSCSGVEDEQLGSAIVRGADASLHCHIQKLPLLTFLSLLAVDLVLLGVVFLEEEEEEMGRGRVELKRIENKINRQVTFAKRRNGLLKKAYELSVLCDAEVALIIFSNRGKLYEFCSSSSMLRTLERYQKCNYGAPETNIISRETQSSQQEYLKLKARVDGLQQSQRNLLGEDLGPLNIKELEQLERQLDASLRQIRSTRTQYMLDQLGDLQRREQMLCEANKALKRRLEESSEADKQQLWDPNTHDVAYGRQQPQPQGDGFFQPIECEPTLQIGYHPDQMAIAAAAAAAAAPAPGPSYMPGWLA</sequence>
<evidence type="ECO:0000256" key="8">
    <source>
        <dbReference type="ARBA" id="ARBA00023242"/>
    </source>
</evidence>
<dbReference type="PROSITE" id="PS51141">
    <property type="entry name" value="ZF_SBP"/>
    <property type="match status" value="1"/>
</dbReference>
<evidence type="ECO:0000259" key="11">
    <source>
        <dbReference type="PROSITE" id="PS50066"/>
    </source>
</evidence>
<accession>A0A9E7GCP6</accession>
<feature type="domain" description="SBP-type" evidence="12">
    <location>
        <begin position="90"/>
        <end position="167"/>
    </location>
</feature>
<dbReference type="SUPFAM" id="SSF55455">
    <property type="entry name" value="SRF-like"/>
    <property type="match status" value="1"/>
</dbReference>
<evidence type="ECO:0000256" key="2">
    <source>
        <dbReference type="ARBA" id="ARBA00022723"/>
    </source>
</evidence>
<dbReference type="InterPro" id="IPR044817">
    <property type="entry name" value="SBP-like"/>
</dbReference>
<gene>
    <name evidence="14" type="ORF">MUK42_23101</name>
</gene>